<name>A0ABM7VHY8_9BACT</name>
<keyword evidence="1" id="KW-0614">Plasmid</keyword>
<dbReference type="EMBL" id="AP025293">
    <property type="protein sequence ID" value="BDD00588.1"/>
    <property type="molecule type" value="Genomic_DNA"/>
</dbReference>
<accession>A0ABM7VHY8</accession>
<dbReference type="InterPro" id="IPR007391">
    <property type="entry name" value="Vancomycin_resist_VanW"/>
</dbReference>
<evidence type="ECO:0000313" key="2">
    <source>
        <dbReference type="Proteomes" id="UP001354989"/>
    </source>
</evidence>
<dbReference type="PANTHER" id="PTHR35788:SF1">
    <property type="entry name" value="EXPORTED PROTEIN"/>
    <property type="match status" value="1"/>
</dbReference>
<keyword evidence="2" id="KW-1185">Reference proteome</keyword>
<organism evidence="1 2">
    <name type="scientific">Persicobacter psychrovividus</name>
    <dbReference type="NCBI Taxonomy" id="387638"/>
    <lineage>
        <taxon>Bacteria</taxon>
        <taxon>Pseudomonadati</taxon>
        <taxon>Bacteroidota</taxon>
        <taxon>Cytophagia</taxon>
        <taxon>Cytophagales</taxon>
        <taxon>Persicobacteraceae</taxon>
        <taxon>Persicobacter</taxon>
    </lineage>
</organism>
<reference evidence="1 2" key="1">
    <citation type="submission" date="2021-12" db="EMBL/GenBank/DDBJ databases">
        <title>Genome sequencing of bacteria with rrn-lacking chromosome and rrn-plasmid.</title>
        <authorList>
            <person name="Anda M."/>
            <person name="Iwasaki W."/>
        </authorList>
    </citation>
    <scope>NUCLEOTIDE SEQUENCE [LARGE SCALE GENOMIC DNA]</scope>
    <source>
        <strain evidence="1 2">NBRC 101262</strain>
        <plasmid evidence="1 2">pPP1</plasmid>
    </source>
</reference>
<geneLocation type="plasmid" evidence="1 2">
    <name>pPP1</name>
</geneLocation>
<dbReference type="InterPro" id="IPR052913">
    <property type="entry name" value="Glycopeptide_resist_protein"/>
</dbReference>
<dbReference type="RefSeq" id="WP_338398426.1">
    <property type="nucleotide sequence ID" value="NZ_AP025293.1"/>
</dbReference>
<proteinExistence type="predicted"/>
<protein>
    <recommendedName>
        <fullName evidence="3">Vancomycin resistance protein</fullName>
    </recommendedName>
</protein>
<dbReference type="PANTHER" id="PTHR35788">
    <property type="entry name" value="EXPORTED PROTEIN-RELATED"/>
    <property type="match status" value="1"/>
</dbReference>
<gene>
    <name evidence="1" type="ORF">PEPS_28680</name>
</gene>
<sequence length="270" mass="31803">MNQIEKPIHRSSIRRKIGREYYILKREIEWIFGDKIYSKTKSDFKYKNIVFSHKSVILRKLKDVDMYLQDNKRKNLELAINHINKIIIKPGETFSIWRLVGRPTKAKGYQDGLVLIQGGIGKDVGGGLCQLGNLLFWIFAHSPLVIKERYRHGFDVFPDVNRKVPFGAGATLSYNHIDLQVKNETENVFQINLWLDDKYLNGELLSKEKIKSKYRIEERNHSMKQQFWGGYSRHNQIFQIEDNEDGEKEKLLVENHAIMMYNPFIESKKL</sequence>
<evidence type="ECO:0008006" key="3">
    <source>
        <dbReference type="Google" id="ProtNLM"/>
    </source>
</evidence>
<dbReference type="Pfam" id="PF04294">
    <property type="entry name" value="VanW"/>
    <property type="match status" value="1"/>
</dbReference>
<evidence type="ECO:0000313" key="1">
    <source>
        <dbReference type="EMBL" id="BDD00588.1"/>
    </source>
</evidence>
<dbReference type="Proteomes" id="UP001354989">
    <property type="component" value="Plasmid pPP1"/>
</dbReference>